<dbReference type="InterPro" id="IPR039298">
    <property type="entry name" value="ACOT13"/>
</dbReference>
<dbReference type="InterPro" id="IPR003736">
    <property type="entry name" value="PAAI_dom"/>
</dbReference>
<name>A0ABQ4CGR2_9ACTN</name>
<keyword evidence="2" id="KW-0378">Hydrolase</keyword>
<dbReference type="Pfam" id="PF03061">
    <property type="entry name" value="4HBT"/>
    <property type="match status" value="1"/>
</dbReference>
<sequence>MTQTQVERSRTFSWSDPATNAALIGKSSGLSLLRDMIAGELPPPPVMELLGVTRLAVEEGRVTVEMPPKEFHYNPLGSVHGGILATLLDTAAGCAVHATLPAGIGYTSVDLSVKYLRPVTVGSEMLTCVGTVIQRGRRTALGEARLTDAAGKLVAHATSTCLLFEIPSAAQ</sequence>
<evidence type="ECO:0000259" key="3">
    <source>
        <dbReference type="Pfam" id="PF03061"/>
    </source>
</evidence>
<organism evidence="4 5">
    <name type="scientific">Asanoa iriomotensis</name>
    <dbReference type="NCBI Taxonomy" id="234613"/>
    <lineage>
        <taxon>Bacteria</taxon>
        <taxon>Bacillati</taxon>
        <taxon>Actinomycetota</taxon>
        <taxon>Actinomycetes</taxon>
        <taxon>Micromonosporales</taxon>
        <taxon>Micromonosporaceae</taxon>
        <taxon>Asanoa</taxon>
    </lineage>
</organism>
<evidence type="ECO:0000313" key="5">
    <source>
        <dbReference type="Proteomes" id="UP000624325"/>
    </source>
</evidence>
<accession>A0ABQ4CGR2</accession>
<protein>
    <submittedName>
        <fullName evidence="4">Phenylacetic acid degradation protein</fullName>
    </submittedName>
</protein>
<dbReference type="PANTHER" id="PTHR21660">
    <property type="entry name" value="THIOESTERASE SUPERFAMILY MEMBER-RELATED"/>
    <property type="match status" value="1"/>
</dbReference>
<reference evidence="4 5" key="1">
    <citation type="submission" date="2021-01" db="EMBL/GenBank/DDBJ databases">
        <title>Whole genome shotgun sequence of Asanoa iriomotensis NBRC 100142.</title>
        <authorList>
            <person name="Komaki H."/>
            <person name="Tamura T."/>
        </authorList>
    </citation>
    <scope>NUCLEOTIDE SEQUENCE [LARGE SCALE GENOMIC DNA]</scope>
    <source>
        <strain evidence="4 5">NBRC 100142</strain>
    </source>
</reference>
<dbReference type="EMBL" id="BONC01000164">
    <property type="protein sequence ID" value="GIF61940.1"/>
    <property type="molecule type" value="Genomic_DNA"/>
</dbReference>
<comment type="similarity">
    <text evidence="1">Belongs to the thioesterase PaaI family.</text>
</comment>
<dbReference type="Gene3D" id="3.10.129.10">
    <property type="entry name" value="Hotdog Thioesterase"/>
    <property type="match status" value="1"/>
</dbReference>
<proteinExistence type="inferred from homology"/>
<evidence type="ECO:0000256" key="2">
    <source>
        <dbReference type="ARBA" id="ARBA00022801"/>
    </source>
</evidence>
<dbReference type="PANTHER" id="PTHR21660:SF1">
    <property type="entry name" value="ACYL-COENZYME A THIOESTERASE 13"/>
    <property type="match status" value="1"/>
</dbReference>
<keyword evidence="5" id="KW-1185">Reference proteome</keyword>
<gene>
    <name evidence="4" type="ORF">Air01nite_80350</name>
</gene>
<dbReference type="RefSeq" id="WP_203708869.1">
    <property type="nucleotide sequence ID" value="NZ_BAAALU010000034.1"/>
</dbReference>
<dbReference type="InterPro" id="IPR006683">
    <property type="entry name" value="Thioestr_dom"/>
</dbReference>
<comment type="caution">
    <text evidence="4">The sequence shown here is derived from an EMBL/GenBank/DDBJ whole genome shotgun (WGS) entry which is preliminary data.</text>
</comment>
<dbReference type="NCBIfam" id="TIGR00369">
    <property type="entry name" value="unchar_dom_1"/>
    <property type="match status" value="1"/>
</dbReference>
<evidence type="ECO:0000256" key="1">
    <source>
        <dbReference type="ARBA" id="ARBA00008324"/>
    </source>
</evidence>
<dbReference type="CDD" id="cd03443">
    <property type="entry name" value="PaaI_thioesterase"/>
    <property type="match status" value="1"/>
</dbReference>
<feature type="domain" description="Thioesterase" evidence="3">
    <location>
        <begin position="77"/>
        <end position="154"/>
    </location>
</feature>
<dbReference type="Proteomes" id="UP000624325">
    <property type="component" value="Unassembled WGS sequence"/>
</dbReference>
<dbReference type="SUPFAM" id="SSF54637">
    <property type="entry name" value="Thioesterase/thiol ester dehydrase-isomerase"/>
    <property type="match status" value="1"/>
</dbReference>
<dbReference type="InterPro" id="IPR029069">
    <property type="entry name" value="HotDog_dom_sf"/>
</dbReference>
<evidence type="ECO:0000313" key="4">
    <source>
        <dbReference type="EMBL" id="GIF61940.1"/>
    </source>
</evidence>